<sequence>MQASSQRFLGAGLGKEGQPGARFERSLLRAMPEAARDGKISERDSNGTDPAWRWVSPQVFV</sequence>
<dbReference type="Proteomes" id="UP000321258">
    <property type="component" value="Unassembled WGS sequence"/>
</dbReference>
<accession>A0A512IQT9</accession>
<name>A0A512IQT9_9HYPH</name>
<dbReference type="OrthoDB" id="6400324at2"/>
<dbReference type="EMBL" id="BJZT01000026">
    <property type="protein sequence ID" value="GEP00051.1"/>
    <property type="molecule type" value="Genomic_DNA"/>
</dbReference>
<dbReference type="RefSeq" id="WP_147078982.1">
    <property type="nucleotide sequence ID" value="NZ_BJZT01000026.1"/>
</dbReference>
<evidence type="ECO:0000313" key="2">
    <source>
        <dbReference type="EMBL" id="GEP00051.1"/>
    </source>
</evidence>
<feature type="region of interest" description="Disordered" evidence="1">
    <location>
        <begin position="1"/>
        <end position="21"/>
    </location>
</feature>
<dbReference type="AlphaFoldDB" id="A0A512IQT9"/>
<evidence type="ECO:0000256" key="1">
    <source>
        <dbReference type="SAM" id="MobiDB-lite"/>
    </source>
</evidence>
<gene>
    <name evidence="2" type="ORF">MHA02_24380</name>
</gene>
<reference evidence="2 3" key="1">
    <citation type="submission" date="2019-07" db="EMBL/GenBank/DDBJ databases">
        <title>Whole genome shotgun sequence of Methylobacterium haplocladii NBRC 107714.</title>
        <authorList>
            <person name="Hosoyama A."/>
            <person name="Uohara A."/>
            <person name="Ohji S."/>
            <person name="Ichikawa N."/>
        </authorList>
    </citation>
    <scope>NUCLEOTIDE SEQUENCE [LARGE SCALE GENOMIC DNA]</scope>
    <source>
        <strain evidence="2 3">NBRC 107714</strain>
    </source>
</reference>
<comment type="caution">
    <text evidence="2">The sequence shown here is derived from an EMBL/GenBank/DDBJ whole genome shotgun (WGS) entry which is preliminary data.</text>
</comment>
<feature type="compositionally biased region" description="Basic and acidic residues" evidence="1">
    <location>
        <begin position="34"/>
        <end position="46"/>
    </location>
</feature>
<keyword evidence="3" id="KW-1185">Reference proteome</keyword>
<evidence type="ECO:0000313" key="3">
    <source>
        <dbReference type="Proteomes" id="UP000321258"/>
    </source>
</evidence>
<feature type="region of interest" description="Disordered" evidence="1">
    <location>
        <begin position="34"/>
        <end position="61"/>
    </location>
</feature>
<organism evidence="2 3">
    <name type="scientific">Methylobacterium haplocladii</name>
    <dbReference type="NCBI Taxonomy" id="1176176"/>
    <lineage>
        <taxon>Bacteria</taxon>
        <taxon>Pseudomonadati</taxon>
        <taxon>Pseudomonadota</taxon>
        <taxon>Alphaproteobacteria</taxon>
        <taxon>Hyphomicrobiales</taxon>
        <taxon>Methylobacteriaceae</taxon>
        <taxon>Methylobacterium</taxon>
    </lineage>
</organism>
<proteinExistence type="predicted"/>
<protein>
    <submittedName>
        <fullName evidence="2">Uncharacterized protein</fullName>
    </submittedName>
</protein>